<dbReference type="Proteomes" id="UP000193404">
    <property type="component" value="Chromosome"/>
</dbReference>
<proteinExistence type="predicted"/>
<dbReference type="STRING" id="282676.B6F84_11340"/>
<dbReference type="GeneID" id="41591527"/>
<gene>
    <name evidence="1" type="ORF">B6F84_11340</name>
</gene>
<dbReference type="EMBL" id="CP020477">
    <property type="protein sequence ID" value="ARM76554.1"/>
    <property type="molecule type" value="Genomic_DNA"/>
</dbReference>
<dbReference type="OrthoDB" id="40645at2157"/>
<organism evidence="1 2">
    <name type="scientific">Acidianus manzaensis</name>
    <dbReference type="NCBI Taxonomy" id="282676"/>
    <lineage>
        <taxon>Archaea</taxon>
        <taxon>Thermoproteota</taxon>
        <taxon>Thermoprotei</taxon>
        <taxon>Sulfolobales</taxon>
        <taxon>Sulfolobaceae</taxon>
        <taxon>Acidianus</taxon>
    </lineage>
</organism>
<protein>
    <submittedName>
        <fullName evidence="1">Uncharacterized protein</fullName>
    </submittedName>
</protein>
<evidence type="ECO:0000313" key="2">
    <source>
        <dbReference type="Proteomes" id="UP000193404"/>
    </source>
</evidence>
<dbReference type="RefSeq" id="WP_148692344.1">
    <property type="nucleotide sequence ID" value="NZ_CP020477.1"/>
</dbReference>
<dbReference type="KEGG" id="aman:B6F84_11340"/>
<accession>A0A1W6K292</accession>
<evidence type="ECO:0000313" key="1">
    <source>
        <dbReference type="EMBL" id="ARM76554.1"/>
    </source>
</evidence>
<dbReference type="AlphaFoldDB" id="A0A1W6K292"/>
<sequence length="64" mass="7094">MKVADVLIVEDLSNKISENKVKEALSNINVNEVEKVIINKVHIPSFSDDNIIGIHVIVREVAEA</sequence>
<keyword evidence="2" id="KW-1185">Reference proteome</keyword>
<name>A0A1W6K292_9CREN</name>
<reference evidence="1 2" key="1">
    <citation type="submission" date="2017-03" db="EMBL/GenBank/DDBJ databases">
        <title>Sulfur activation and transportation mechanism of thermophilic Archaea Acidianus manzaensis YN-25.</title>
        <authorList>
            <person name="Ma Y."/>
            <person name="Yang Y."/>
            <person name="Xia J."/>
        </authorList>
    </citation>
    <scope>NUCLEOTIDE SEQUENCE [LARGE SCALE GENOMIC DNA]</scope>
    <source>
        <strain evidence="1 2">YN-25</strain>
    </source>
</reference>